<dbReference type="PANTHER" id="PTHR13061">
    <property type="entry name" value="DYNACTIN SUBUNIT P25"/>
    <property type="match status" value="1"/>
</dbReference>
<dbReference type="EMBL" id="HBHW01043630">
    <property type="protein sequence ID" value="CAE0065756.1"/>
    <property type="molecule type" value="Transcribed_RNA"/>
</dbReference>
<name>A0A7S3ENB1_9RHOD</name>
<dbReference type="InterPro" id="IPR050484">
    <property type="entry name" value="Transf_Hexapept/Carb_Anhydrase"/>
</dbReference>
<protein>
    <submittedName>
        <fullName evidence="2">Uncharacterized protein</fullName>
    </submittedName>
</protein>
<dbReference type="Gene3D" id="2.160.10.10">
    <property type="entry name" value="Hexapeptide repeat proteins"/>
    <property type="match status" value="1"/>
</dbReference>
<dbReference type="CDD" id="cd04645">
    <property type="entry name" value="LbH_gamma_CA_like"/>
    <property type="match status" value="1"/>
</dbReference>
<gene>
    <name evidence="1" type="ORF">RMAR00112_LOCUS33824</name>
    <name evidence="2" type="ORF">RMAR00112_LOCUS33828</name>
</gene>
<dbReference type="InterPro" id="IPR047324">
    <property type="entry name" value="LbH_gamma_CA-like"/>
</dbReference>
<proteinExistence type="predicted"/>
<dbReference type="EMBL" id="HBHW01043626">
    <property type="protein sequence ID" value="CAE0065752.1"/>
    <property type="molecule type" value="Transcribed_RNA"/>
</dbReference>
<dbReference type="SUPFAM" id="SSF51161">
    <property type="entry name" value="Trimeric LpxA-like enzymes"/>
    <property type="match status" value="1"/>
</dbReference>
<reference evidence="2" key="1">
    <citation type="submission" date="2021-01" db="EMBL/GenBank/DDBJ databases">
        <authorList>
            <person name="Corre E."/>
            <person name="Pelletier E."/>
            <person name="Niang G."/>
            <person name="Scheremetjew M."/>
            <person name="Finn R."/>
            <person name="Kale V."/>
            <person name="Holt S."/>
            <person name="Cochrane G."/>
            <person name="Meng A."/>
            <person name="Brown T."/>
            <person name="Cohen L."/>
        </authorList>
    </citation>
    <scope>NUCLEOTIDE SEQUENCE</scope>
    <source>
        <strain evidence="2">CCMP 769</strain>
    </source>
</reference>
<accession>A0A7S3ENB1</accession>
<dbReference type="InterPro" id="IPR011004">
    <property type="entry name" value="Trimer_LpxA-like_sf"/>
</dbReference>
<evidence type="ECO:0000313" key="2">
    <source>
        <dbReference type="EMBL" id="CAE0065756.1"/>
    </source>
</evidence>
<evidence type="ECO:0000313" key="1">
    <source>
        <dbReference type="EMBL" id="CAE0065752.1"/>
    </source>
</evidence>
<dbReference type="AlphaFoldDB" id="A0A7S3ENB1"/>
<dbReference type="PANTHER" id="PTHR13061:SF29">
    <property type="entry name" value="GAMMA CARBONIC ANHYDRASE-LIKE 1, MITOCHONDRIAL-RELATED"/>
    <property type="match status" value="1"/>
</dbReference>
<sequence>MAAAALKRGTYFLGHMLRETGQALERMGARSMGQFYCAEPLDRHRQIMNLLFKSPIISSNGVFLAPCASLTGSVSVGSGSSVWYGATVRGDDAPVLIGEETNIQDGVSVFAKNLDRKYQNVPIPTIIGDRVTIGHGAVVNNAVLESDCLIGMGAVIGVGSKICSNSIVAAGSVIPSFATVPSGELWAGVPAVFKKKLSDSEIKSIQTRARDYKKLAKVHLDDIRRTPEQIRAETLGESRMAYDEELKAALKEHRPEAST</sequence>
<organism evidence="2">
    <name type="scientific">Rhodosorus marinus</name>
    <dbReference type="NCBI Taxonomy" id="101924"/>
    <lineage>
        <taxon>Eukaryota</taxon>
        <taxon>Rhodophyta</taxon>
        <taxon>Stylonematophyceae</taxon>
        <taxon>Stylonematales</taxon>
        <taxon>Stylonemataceae</taxon>
        <taxon>Rhodosorus</taxon>
    </lineage>
</organism>